<dbReference type="Pfam" id="PF10401">
    <property type="entry name" value="IRF-3"/>
    <property type="match status" value="1"/>
</dbReference>
<dbReference type="InterPro" id="IPR019471">
    <property type="entry name" value="Interferon_reg_factor-3"/>
</dbReference>
<dbReference type="SMART" id="SM00348">
    <property type="entry name" value="IRF"/>
    <property type="match status" value="1"/>
</dbReference>
<proteinExistence type="predicted"/>
<feature type="compositionally biased region" description="Low complexity" evidence="1">
    <location>
        <begin position="174"/>
        <end position="183"/>
    </location>
</feature>
<protein>
    <recommendedName>
        <fullName evidence="2">IRF tryptophan pentad repeat domain-containing protein</fullName>
    </recommendedName>
</protein>
<feature type="domain" description="IRF tryptophan pentad repeat" evidence="2">
    <location>
        <begin position="5"/>
        <end position="112"/>
    </location>
</feature>
<accession>A0ABN8P0X6</accession>
<dbReference type="PROSITE" id="PS51507">
    <property type="entry name" value="IRF_2"/>
    <property type="match status" value="1"/>
</dbReference>
<keyword evidence="4" id="KW-1185">Reference proteome</keyword>
<dbReference type="Gene3D" id="1.10.10.10">
    <property type="entry name" value="Winged helix-like DNA-binding domain superfamily/Winged helix DNA-binding domain"/>
    <property type="match status" value="1"/>
</dbReference>
<dbReference type="InterPro" id="IPR008984">
    <property type="entry name" value="SMAD_FHA_dom_sf"/>
</dbReference>
<evidence type="ECO:0000313" key="3">
    <source>
        <dbReference type="EMBL" id="CAH3129788.1"/>
    </source>
</evidence>
<gene>
    <name evidence="3" type="ORF">PLOB_00034283</name>
</gene>
<dbReference type="PRINTS" id="PR00267">
    <property type="entry name" value="INTFRNREGFCT"/>
</dbReference>
<dbReference type="Proteomes" id="UP001159405">
    <property type="component" value="Unassembled WGS sequence"/>
</dbReference>
<dbReference type="CDD" id="cd00103">
    <property type="entry name" value="IRF"/>
    <property type="match status" value="1"/>
</dbReference>
<organism evidence="3 4">
    <name type="scientific">Porites lobata</name>
    <dbReference type="NCBI Taxonomy" id="104759"/>
    <lineage>
        <taxon>Eukaryota</taxon>
        <taxon>Metazoa</taxon>
        <taxon>Cnidaria</taxon>
        <taxon>Anthozoa</taxon>
        <taxon>Hexacorallia</taxon>
        <taxon>Scleractinia</taxon>
        <taxon>Fungiina</taxon>
        <taxon>Poritidae</taxon>
        <taxon>Porites</taxon>
    </lineage>
</organism>
<dbReference type="SUPFAM" id="SSF49879">
    <property type="entry name" value="SMAD/FHA domain"/>
    <property type="match status" value="1"/>
</dbReference>
<feature type="region of interest" description="Disordered" evidence="1">
    <location>
        <begin position="110"/>
        <end position="142"/>
    </location>
</feature>
<dbReference type="EMBL" id="CALNXK010000047">
    <property type="protein sequence ID" value="CAH3129788.1"/>
    <property type="molecule type" value="Genomic_DNA"/>
</dbReference>
<feature type="region of interest" description="Disordered" evidence="1">
    <location>
        <begin position="167"/>
        <end position="186"/>
    </location>
</feature>
<dbReference type="PANTHER" id="PTHR11949">
    <property type="entry name" value="INTERFERON REGULATORY FACTOR"/>
    <property type="match status" value="1"/>
</dbReference>
<evidence type="ECO:0000313" key="4">
    <source>
        <dbReference type="Proteomes" id="UP001159405"/>
    </source>
</evidence>
<dbReference type="InterPro" id="IPR036388">
    <property type="entry name" value="WH-like_DNA-bd_sf"/>
</dbReference>
<dbReference type="SMART" id="SM01243">
    <property type="entry name" value="IRF-3"/>
    <property type="match status" value="1"/>
</dbReference>
<dbReference type="SUPFAM" id="SSF46785">
    <property type="entry name" value="Winged helix' DNA-binding domain"/>
    <property type="match status" value="1"/>
</dbReference>
<dbReference type="Pfam" id="PF00605">
    <property type="entry name" value="IRF"/>
    <property type="match status" value="1"/>
</dbReference>
<dbReference type="InterPro" id="IPR001346">
    <property type="entry name" value="Interferon_reg_fact_DNA-bd_dom"/>
</dbReference>
<evidence type="ECO:0000259" key="2">
    <source>
        <dbReference type="PROSITE" id="PS51507"/>
    </source>
</evidence>
<evidence type="ECO:0000256" key="1">
    <source>
        <dbReference type="SAM" id="MobiDB-lite"/>
    </source>
</evidence>
<comment type="caution">
    <text evidence="3">The sequence shown here is derived from an EMBL/GenBank/DDBJ whole genome shotgun (WGS) entry which is preliminary data.</text>
</comment>
<dbReference type="InterPro" id="IPR036390">
    <property type="entry name" value="WH_DNA-bd_sf"/>
</dbReference>
<dbReference type="Gene3D" id="2.60.200.10">
    <property type="match status" value="1"/>
</dbReference>
<dbReference type="PANTHER" id="PTHR11949:SF53">
    <property type="entry name" value="IRF TRYPTOPHAN PENTAD REPEAT DOMAIN-CONTAINING PROTEIN"/>
    <property type="match status" value="1"/>
</dbReference>
<sequence>MSEERQRLRPWLEERINSGKVPGLCWRDQAKKEFRVSWKHAGKPDFDVEKDAMLFKLWAEHTGKYRPGESADPSTWKTRFRCALHKMPDVEEVRIPHSLDEKEPYRVFRFKDKEGGSPKSPKSEKTRSERRHCPYPRSISEPMIIRPPADVDETGYDFKNYVTSFGGYGNRQQDSPLNDSSDSSLEDCDLDSITPTIPPYLYEPMLGGDETTCGNQVNQFFSYSNGHGFYNSEFTAGSGFVNTRREVIEAVFPANGHVASNSMLGDNGQALLQHFLAANNYNPSGLMKLWWGGVVIPDEPPASSSTSTHLNMDNGLIVPSGIELDDLGRTVTIPCMDDMSRSSFSRASKSPSDNCDFATYIRVFYGKLEVLCTETRLTESERIIRFFYGSPIAPELLQMDLYSKVYGPPGAKQIKLPEVESTCPETKKVMSYLKRGLLLEVTEDYDILATRLALTRVFYSNGRQPATKLQREKQTKVFDYTGKFIPTLRESRNGNCERPAYDVTFYLGKADSSLVSIVVTHTKARTNLNKASTAGEKFLSEPNLNDQLATRLEQDCMY</sequence>
<dbReference type="InterPro" id="IPR017855">
    <property type="entry name" value="SMAD-like_dom_sf"/>
</dbReference>
<reference evidence="3 4" key="1">
    <citation type="submission" date="2022-05" db="EMBL/GenBank/DDBJ databases">
        <authorList>
            <consortium name="Genoscope - CEA"/>
            <person name="William W."/>
        </authorList>
    </citation>
    <scope>NUCLEOTIDE SEQUENCE [LARGE SCALE GENOMIC DNA]</scope>
</reference>
<feature type="compositionally biased region" description="Basic and acidic residues" evidence="1">
    <location>
        <begin position="110"/>
        <end position="127"/>
    </location>
</feature>
<name>A0ABN8P0X6_9CNID</name>